<dbReference type="InterPro" id="IPR020472">
    <property type="entry name" value="WD40_PAC1"/>
</dbReference>
<dbReference type="InterPro" id="IPR015943">
    <property type="entry name" value="WD40/YVTN_repeat-like_dom_sf"/>
</dbReference>
<dbReference type="PANTHER" id="PTHR19848:SF8">
    <property type="entry name" value="F-BOX AND WD REPEAT DOMAIN CONTAINING 7"/>
    <property type="match status" value="1"/>
</dbReference>
<dbReference type="PROSITE" id="PS50082">
    <property type="entry name" value="WD_REPEATS_2"/>
    <property type="match status" value="4"/>
</dbReference>
<feature type="region of interest" description="Disordered" evidence="4">
    <location>
        <begin position="385"/>
        <end position="405"/>
    </location>
</feature>
<accession>A0AAD6J1A0</accession>
<dbReference type="InterPro" id="IPR059122">
    <property type="entry name" value="Beta-prop_WDR5-like"/>
</dbReference>
<evidence type="ECO:0000313" key="7">
    <source>
        <dbReference type="Proteomes" id="UP001221413"/>
    </source>
</evidence>
<feature type="repeat" description="WD" evidence="3">
    <location>
        <begin position="133"/>
        <end position="174"/>
    </location>
</feature>
<evidence type="ECO:0000259" key="5">
    <source>
        <dbReference type="Pfam" id="PF25175"/>
    </source>
</evidence>
<dbReference type="SUPFAM" id="SSF50978">
    <property type="entry name" value="WD40 repeat-like"/>
    <property type="match status" value="1"/>
</dbReference>
<dbReference type="GO" id="GO:0035097">
    <property type="term" value="C:histone methyltransferase complex"/>
    <property type="evidence" value="ECO:0007669"/>
    <property type="project" value="UniProtKB-ARBA"/>
</dbReference>
<dbReference type="PANTHER" id="PTHR19848">
    <property type="entry name" value="WD40 REPEAT PROTEIN"/>
    <property type="match status" value="1"/>
</dbReference>
<dbReference type="SMART" id="SM00320">
    <property type="entry name" value="WD40"/>
    <property type="match status" value="5"/>
</dbReference>
<dbReference type="AlphaFoldDB" id="A0AAD6J1A0"/>
<dbReference type="EMBL" id="JAQGDS010000003">
    <property type="protein sequence ID" value="KAJ6262618.1"/>
    <property type="molecule type" value="Genomic_DNA"/>
</dbReference>
<dbReference type="PROSITE" id="PS50294">
    <property type="entry name" value="WD_REPEATS_REGION"/>
    <property type="match status" value="4"/>
</dbReference>
<organism evidence="6 7">
    <name type="scientific">Drechslerella dactyloides</name>
    <name type="common">Nematode-trapping fungus</name>
    <name type="synonym">Arthrobotrys dactyloides</name>
    <dbReference type="NCBI Taxonomy" id="74499"/>
    <lineage>
        <taxon>Eukaryota</taxon>
        <taxon>Fungi</taxon>
        <taxon>Dikarya</taxon>
        <taxon>Ascomycota</taxon>
        <taxon>Pezizomycotina</taxon>
        <taxon>Orbiliomycetes</taxon>
        <taxon>Orbiliales</taxon>
        <taxon>Orbiliaceae</taxon>
        <taxon>Drechslerella</taxon>
    </lineage>
</organism>
<dbReference type="PRINTS" id="PR00320">
    <property type="entry name" value="GPROTEINBRPT"/>
</dbReference>
<keyword evidence="1 3" id="KW-0853">WD repeat</keyword>
<name>A0AAD6J1A0_DREDA</name>
<dbReference type="InterPro" id="IPR036322">
    <property type="entry name" value="WD40_repeat_dom_sf"/>
</dbReference>
<evidence type="ECO:0000313" key="6">
    <source>
        <dbReference type="EMBL" id="KAJ6262618.1"/>
    </source>
</evidence>
<protein>
    <submittedName>
        <fullName evidence="6">Beta-TrCP</fullName>
    </submittedName>
</protein>
<feature type="repeat" description="WD" evidence="3">
    <location>
        <begin position="282"/>
        <end position="314"/>
    </location>
</feature>
<feature type="repeat" description="WD" evidence="3">
    <location>
        <begin position="239"/>
        <end position="280"/>
    </location>
</feature>
<dbReference type="InterPro" id="IPR001680">
    <property type="entry name" value="WD40_rpt"/>
</dbReference>
<gene>
    <name evidence="6" type="ORF">Dda_3430</name>
</gene>
<sequence length="457" mass="50862">MDTTDTNGRLSPPLKRQRTMSPSPPLYRETQAFDTSAVRAATSALRSPQSQALTNGVGARKQNSRTNYRLKLSLTGHKRGVSSVKFSPDGKWIASACKLKNTHHKVQLLTTNTAADKTLRVWDAKTGELEQIFEAHTAGVSDVAWSPDSKTLATASDDKTIRLWELKSVGGIHTILDYYPRQLIRIQPLQGRMIRILKGHHNYVYCLNFNPQGNMIVSGSYDEAVRIWDIRSGNCQKTLPAHQDPVSGVDFIRDGTMIASCSHDKLIRIWDTNTGQCLKTLVEEELPPVSCVRFSPNGKYILASTLDSSIRLWDYLRDGGKVLKTYLGHVNTKYSIFSAFSNDGKYMYVSQRQFLIGCDMVGWANAAQILRLRRCGDIYLGRADEGGSPGSEESRGRGAGSQRPPYRKLAGILRPRWDGEDMGGRAGEQLLGDTLNDATWHDLSWLAGSSCYPRYPS</sequence>
<proteinExistence type="predicted"/>
<dbReference type="PROSITE" id="PS00678">
    <property type="entry name" value="WD_REPEATS_1"/>
    <property type="match status" value="3"/>
</dbReference>
<evidence type="ECO:0000256" key="1">
    <source>
        <dbReference type="ARBA" id="ARBA00022574"/>
    </source>
</evidence>
<feature type="region of interest" description="Disordered" evidence="4">
    <location>
        <begin position="1"/>
        <end position="26"/>
    </location>
</feature>
<dbReference type="Pfam" id="PF25175">
    <property type="entry name" value="Beta-prop_WDR5"/>
    <property type="match status" value="1"/>
</dbReference>
<evidence type="ECO:0000256" key="4">
    <source>
        <dbReference type="SAM" id="MobiDB-lite"/>
    </source>
</evidence>
<feature type="domain" description="WDR5-like beta-propeller" evidence="5">
    <location>
        <begin position="74"/>
        <end position="348"/>
    </location>
</feature>
<feature type="repeat" description="WD" evidence="3">
    <location>
        <begin position="197"/>
        <end position="238"/>
    </location>
</feature>
<keyword evidence="2" id="KW-0677">Repeat</keyword>
<dbReference type="InterPro" id="IPR019775">
    <property type="entry name" value="WD40_repeat_CS"/>
</dbReference>
<comment type="caution">
    <text evidence="6">The sequence shown here is derived from an EMBL/GenBank/DDBJ whole genome shotgun (WGS) entry which is preliminary data.</text>
</comment>
<reference evidence="6" key="1">
    <citation type="submission" date="2023-01" db="EMBL/GenBank/DDBJ databases">
        <title>The chitinases involved in constricting ring structure development in the nematode-trapping fungus Drechslerella dactyloides.</title>
        <authorList>
            <person name="Wang R."/>
            <person name="Zhang L."/>
            <person name="Tang P."/>
            <person name="Li S."/>
            <person name="Liang L."/>
        </authorList>
    </citation>
    <scope>NUCLEOTIDE SEQUENCE</scope>
    <source>
        <strain evidence="6">YMF1.00031</strain>
    </source>
</reference>
<dbReference type="Gene3D" id="2.130.10.10">
    <property type="entry name" value="YVTN repeat-like/Quinoprotein amine dehydrogenase"/>
    <property type="match status" value="1"/>
</dbReference>
<dbReference type="Proteomes" id="UP001221413">
    <property type="component" value="Unassembled WGS sequence"/>
</dbReference>
<evidence type="ECO:0000256" key="3">
    <source>
        <dbReference type="PROSITE-ProRule" id="PRU00221"/>
    </source>
</evidence>
<keyword evidence="7" id="KW-1185">Reference proteome</keyword>
<dbReference type="CDD" id="cd00200">
    <property type="entry name" value="WD40"/>
    <property type="match status" value="1"/>
</dbReference>
<dbReference type="FunFam" id="2.130.10.10:FF:000228">
    <property type="entry name" value="COMPASS-like H3K4 histone methylase component WDR5A"/>
    <property type="match status" value="1"/>
</dbReference>
<evidence type="ECO:0000256" key="2">
    <source>
        <dbReference type="ARBA" id="ARBA00022737"/>
    </source>
</evidence>